<protein>
    <recommendedName>
        <fullName evidence="1">UBA domain-containing protein</fullName>
    </recommendedName>
</protein>
<dbReference type="EMBL" id="GEZM01083113">
    <property type="protein sequence ID" value="JAV61176.1"/>
    <property type="molecule type" value="Transcribed_RNA"/>
</dbReference>
<dbReference type="Pfam" id="PF00564">
    <property type="entry name" value="PB1"/>
    <property type="match status" value="1"/>
</dbReference>
<dbReference type="AlphaFoldDB" id="A0A1Y1KP02"/>
<dbReference type="InterPro" id="IPR009060">
    <property type="entry name" value="UBA-like_sf"/>
</dbReference>
<dbReference type="Gene3D" id="3.10.20.90">
    <property type="entry name" value="Phosphatidylinositol 3-kinase Catalytic Subunit, Chain A, domain 1"/>
    <property type="match status" value="1"/>
</dbReference>
<reference evidence="2" key="1">
    <citation type="journal article" date="2016" name="Sci. Rep.">
        <title>Molecular characterization of firefly nuptial gifts: a multi-omics approach sheds light on postcopulatory sexual selection.</title>
        <authorList>
            <person name="Al-Wathiqui N."/>
            <person name="Fallon T.R."/>
            <person name="South A."/>
            <person name="Weng J.K."/>
            <person name="Lewis S.M."/>
        </authorList>
    </citation>
    <scope>NUCLEOTIDE SEQUENCE</scope>
</reference>
<organism evidence="2">
    <name type="scientific">Photinus pyralis</name>
    <name type="common">Common eastern firefly</name>
    <name type="synonym">Lampyris pyralis</name>
    <dbReference type="NCBI Taxonomy" id="7054"/>
    <lineage>
        <taxon>Eukaryota</taxon>
        <taxon>Metazoa</taxon>
        <taxon>Ecdysozoa</taxon>
        <taxon>Arthropoda</taxon>
        <taxon>Hexapoda</taxon>
        <taxon>Insecta</taxon>
        <taxon>Pterygota</taxon>
        <taxon>Neoptera</taxon>
        <taxon>Endopterygota</taxon>
        <taxon>Coleoptera</taxon>
        <taxon>Polyphaga</taxon>
        <taxon>Elateriformia</taxon>
        <taxon>Elateroidea</taxon>
        <taxon>Lampyridae</taxon>
        <taxon>Lampyrinae</taxon>
        <taxon>Photinus</taxon>
    </lineage>
</organism>
<feature type="domain" description="UBA" evidence="1">
    <location>
        <begin position="156"/>
        <end position="200"/>
    </location>
</feature>
<accession>A0A1Y1KP02</accession>
<dbReference type="Gene3D" id="1.10.8.10">
    <property type="entry name" value="DNA helicase RuvA subunit, C-terminal domain"/>
    <property type="match status" value="1"/>
</dbReference>
<dbReference type="SUPFAM" id="SSF54277">
    <property type="entry name" value="CAD &amp; PB1 domains"/>
    <property type="match status" value="1"/>
</dbReference>
<dbReference type="PROSITE" id="PS50030">
    <property type="entry name" value="UBA"/>
    <property type="match status" value="1"/>
</dbReference>
<proteinExistence type="predicted"/>
<dbReference type="InterPro" id="IPR015940">
    <property type="entry name" value="UBA"/>
</dbReference>
<sequence length="200" mass="22203">MAQVSLKVFNRSVNETRRLSVDESVCSNYFFINEKIQTIFPNLRGANFKLTWKDTDGDYVRITGDEDLITAFTEMGNTKVLYVDSEPNQSANGCPYSGTFDLKSLHALARQYLEPLMASPQGEQVAETIRNLAAGFLSKQQNAAGGNEAGCSQAQSAEQKVEEGLKRLQEMGFKDDPAFVRKLLEHLNGDVEGVIRILSK</sequence>
<name>A0A1Y1KP02_PHOPY</name>
<evidence type="ECO:0000313" key="2">
    <source>
        <dbReference type="EMBL" id="JAV61176.1"/>
    </source>
</evidence>
<dbReference type="InterPro" id="IPR000270">
    <property type="entry name" value="PB1_dom"/>
</dbReference>
<dbReference type="SUPFAM" id="SSF46934">
    <property type="entry name" value="UBA-like"/>
    <property type="match status" value="1"/>
</dbReference>
<evidence type="ECO:0000259" key="1">
    <source>
        <dbReference type="PROSITE" id="PS50030"/>
    </source>
</evidence>